<evidence type="ECO:0000256" key="12">
    <source>
        <dbReference type="ARBA" id="ARBA00022993"/>
    </source>
</evidence>
<dbReference type="FunFam" id="3.30.420.40:FF:000392">
    <property type="entry name" value="pantothenate kinase 3-like isoform X1"/>
    <property type="match status" value="1"/>
</dbReference>
<evidence type="ECO:0000256" key="5">
    <source>
        <dbReference type="ARBA" id="ARBA00012102"/>
    </source>
</evidence>
<dbReference type="Gene3D" id="3.30.420.510">
    <property type="match status" value="1"/>
</dbReference>
<dbReference type="GO" id="GO:0005524">
    <property type="term" value="F:ATP binding"/>
    <property type="evidence" value="ECO:0007669"/>
    <property type="project" value="UniProtKB-UniRule"/>
</dbReference>
<comment type="caution">
    <text evidence="18">The sequence shown here is derived from an EMBL/GenBank/DDBJ whole genome shotgun (WGS) entry which is preliminary data.</text>
</comment>
<dbReference type="InterPro" id="IPR043129">
    <property type="entry name" value="ATPase_NBD"/>
</dbReference>
<evidence type="ECO:0000256" key="4">
    <source>
        <dbReference type="ARBA" id="ARBA00011738"/>
    </source>
</evidence>
<keyword evidence="7" id="KW-0597">Phosphoprotein</keyword>
<comment type="catalytic activity">
    <reaction evidence="1">
        <text>(R)-pantothenate + ATP = (R)-4'-phosphopantothenate + ADP + H(+)</text>
        <dbReference type="Rhea" id="RHEA:16373"/>
        <dbReference type="ChEBI" id="CHEBI:10986"/>
        <dbReference type="ChEBI" id="CHEBI:15378"/>
        <dbReference type="ChEBI" id="CHEBI:29032"/>
        <dbReference type="ChEBI" id="CHEBI:30616"/>
        <dbReference type="ChEBI" id="CHEBI:456216"/>
        <dbReference type="EC" id="2.7.1.33"/>
    </reaction>
</comment>
<evidence type="ECO:0000256" key="10">
    <source>
        <dbReference type="ARBA" id="ARBA00022777"/>
    </source>
</evidence>
<protein>
    <recommendedName>
        <fullName evidence="5">pantothenate kinase</fullName>
        <ecNumber evidence="5">2.7.1.33</ecNumber>
    </recommendedName>
</protein>
<dbReference type="SUPFAM" id="SSF53067">
    <property type="entry name" value="Actin-like ATPase domain"/>
    <property type="match status" value="2"/>
</dbReference>
<dbReference type="GO" id="GO:0015937">
    <property type="term" value="P:coenzyme A biosynthetic process"/>
    <property type="evidence" value="ECO:0007669"/>
    <property type="project" value="UniProtKB-KW"/>
</dbReference>
<evidence type="ECO:0000259" key="17">
    <source>
        <dbReference type="PROSITE" id="PS50067"/>
    </source>
</evidence>
<feature type="region of interest" description="Disordered" evidence="16">
    <location>
        <begin position="462"/>
        <end position="493"/>
    </location>
</feature>
<dbReference type="GO" id="GO:0007018">
    <property type="term" value="P:microtubule-based movement"/>
    <property type="evidence" value="ECO:0007669"/>
    <property type="project" value="InterPro"/>
</dbReference>
<dbReference type="InterPro" id="IPR001752">
    <property type="entry name" value="Kinesin_motor_dom"/>
</dbReference>
<dbReference type="Proteomes" id="UP000319801">
    <property type="component" value="Unassembled WGS sequence"/>
</dbReference>
<feature type="compositionally biased region" description="Acidic residues" evidence="16">
    <location>
        <begin position="462"/>
        <end position="492"/>
    </location>
</feature>
<dbReference type="PROSITE" id="PS00411">
    <property type="entry name" value="KINESIN_MOTOR_1"/>
    <property type="match status" value="1"/>
</dbReference>
<keyword evidence="10 18" id="KW-0418">Kinase</keyword>
<evidence type="ECO:0000256" key="8">
    <source>
        <dbReference type="ARBA" id="ARBA00022679"/>
    </source>
</evidence>
<name>A0A556TIS3_BAGYA</name>
<evidence type="ECO:0000313" key="19">
    <source>
        <dbReference type="Proteomes" id="UP000319801"/>
    </source>
</evidence>
<feature type="coiled-coil region" evidence="15">
    <location>
        <begin position="1083"/>
        <end position="1124"/>
    </location>
</feature>
<evidence type="ECO:0000256" key="9">
    <source>
        <dbReference type="ARBA" id="ARBA00022741"/>
    </source>
</evidence>
<keyword evidence="11 14" id="KW-0067">ATP-binding</keyword>
<dbReference type="FunFam" id="3.30.420.510:FF:000001">
    <property type="entry name" value="pantothenate kinase 2, mitochondrial"/>
    <property type="match status" value="1"/>
</dbReference>
<keyword evidence="9 14" id="KW-0547">Nucleotide-binding</keyword>
<dbReference type="InterPro" id="IPR036961">
    <property type="entry name" value="Kinesin_motor_dom_sf"/>
</dbReference>
<feature type="coiled-coil region" evidence="15">
    <location>
        <begin position="741"/>
        <end position="793"/>
    </location>
</feature>
<comment type="subcellular location">
    <subcellularLocation>
        <location evidence="2">Cytoplasm</location>
    </subcellularLocation>
</comment>
<dbReference type="PRINTS" id="PR00380">
    <property type="entry name" value="KINESINHEAVY"/>
</dbReference>
<dbReference type="InterPro" id="IPR019821">
    <property type="entry name" value="Kinesin_motor_CS"/>
</dbReference>
<dbReference type="NCBIfam" id="TIGR00555">
    <property type="entry name" value="panK_eukar"/>
    <property type="match status" value="1"/>
</dbReference>
<evidence type="ECO:0000256" key="15">
    <source>
        <dbReference type="SAM" id="Coils"/>
    </source>
</evidence>
<keyword evidence="6" id="KW-0963">Cytoplasm</keyword>
<dbReference type="Pfam" id="PF00225">
    <property type="entry name" value="Kinesin"/>
    <property type="match status" value="1"/>
</dbReference>
<sequence length="1891" mass="214581">MESCLNYKPERVGAVTVEDLRKNLFREFSKIPASQEPVPVFVEKEHLQVYLRIRPLTSAESEFETTQRQIFDGTTKALVKDVLGGENSLVFTYGVTNAGKTFTFLGPESDGGIVPRSLNVIFNSIVGRVYTQNNIKPHRCVDFTRLTKDQQEEEAKTKKNLLRRFKESDLQKSSSSMSNSAGSTLLEGNYGELDEDSLSLEEDSQVKFSVWVSFCEIYNENLHDLLDYSNTSHKRSVLRLCQDVKGNSFVKDLTWIQVNGADEAYKVLKIGRKNQSFSSTKLNNVSSRSHSIFSIRILRIEDVGVPRVQTISELSLCDLAGSERCAKTQNRGERLKEAGNINTSLLTLGKCMNALRLSQTQSKFQQHIPFRESKLTHYLQGFFCGRGKACMIVNINQCASVYDETLNVLKFSAVAQKVVVLNPKPVLSIVPKKSARDVSMMINNIDRKEWTRRSSLIGWETSLEDVREDEDDEEMEVDEEEKEEEESGEESMVENTVLEAAEDQQLSELQQKILQLEAELSKEQSEKLSMETRIREEVTNEFMELFSNMEKDYNERLEREKEIAEDRAERRLEILKNLVNKNDTEEGSKGPRMMCLDGMIEEMQNDLAKIKRDAEAAQSCLESKDHSPSHVNKLRTQLDEMAEELLKSRQILDIKTKEMEELQVSLQKNNDQLLEAHKNYETNQLRTQQVMETCKEKDEMISKLQTSLDQNVEAANKERAYINTIKEEILHYQNNCKCKHNEDKEKTNKQEIQQLAATLKEKNDLLAELNRERHSLDQKLKDLTEELKKQTHACEAAFSLLESEKAATTRLTIENRAFASELSVLQQAANDMKSRFTAKDAELSIRKMEASRLSDELQKAHDLLQTYEKEATEQSQTIKSLKLETENLQQKLDAQESLEEQADFQENIAALRTQCETMMSTSQEKSRTIKALEQEVHQLREDMCQKQTLCSQLEQAREAMREENQHLLGRYEAKRLLVEQTKRSHTELEAELHVVKQQLSVLENQQHLFTLNSEKVEELRKKLAEKESHCDQAEERAQRGESSLKEKSIELENNLVLKNTELEMKAQELLQFKKQVNDGLETIKKLSLDLEQKEKHISDLLSQLTKEKTATKQMQKEMASLSEETSMQQQKLCELVNERDQALTVLAKKEQIIEQLKTDQANRATLQEYHKTQQELLAKEKLIEEMRLTLSAEKRSQTEQEQLLGDRLNEIAALNTELMKLKAEAGLKHSQEERQIENTSGLLTQTLVHESSVLSTRSESEKRFPKPQVEISFSPLKPDRLNIRRPGDDESVTVKIGKRKYADIENNLETENKKKLRPKGNSRANIQRVESPTVLEKKTNLSMQKASPVSLKGKKDGTLQKIGDFIQSSPATLGSKAKKIMAKVALKSPDPENNTETNNKLKRSKRKLFKTQISSPLDIPLHPCETMENAKTPEHNGGPQHYTNGLMNGFHTPQSSPGDGSVSVDIAGGSVGGGGGDDNGPNCSGDHNGIENFHNFLQHQDVTHNSGSPAKRCRLRRRVDSGKKHRPPFPWFGMDIGGTLVKLVYFEPKDITAEEEQEEVDSLKSIRRYLTSNVAYGNTGIRDVHLELNNLIMCGRKGNLHFIRFPTHDMHSFIQMGRDKNFSSLHTTLCATGGGAYKFEEDFRTVANLELQKLDELDCLIQGLLYVDSVGFNGHPECYFFQNPSDPESCVKRPCCLDNPFPMLLVNIGSGVSILAVYSKDNYKRVTGTSLGGGTFLGLCCLLTGCETFEEALEMAAKGDSTNVDKLVKDIYGGDYERFGLQGSAVASSFGHMMSKERRDSISKEDLARATLVTITNNIGSIARMCAVNEKIERVVFVGNFLRINTVSTKLLAYAMDFWSKGQLKALFLEHEGYFGAVGAFLELLKMNDDL</sequence>
<keyword evidence="12" id="KW-0173">Coenzyme A biosynthesis</keyword>
<evidence type="ECO:0000256" key="14">
    <source>
        <dbReference type="PROSITE-ProRule" id="PRU00283"/>
    </source>
</evidence>
<keyword evidence="14" id="KW-0505">Motor protein</keyword>
<feature type="domain" description="Kinesin motor" evidence="17">
    <location>
        <begin position="1"/>
        <end position="418"/>
    </location>
</feature>
<dbReference type="GO" id="GO:0048731">
    <property type="term" value="P:system development"/>
    <property type="evidence" value="ECO:0007669"/>
    <property type="project" value="UniProtKB-ARBA"/>
</dbReference>
<dbReference type="Gene3D" id="3.40.850.10">
    <property type="entry name" value="Kinesin motor domain"/>
    <property type="match status" value="1"/>
</dbReference>
<dbReference type="GO" id="GO:0005634">
    <property type="term" value="C:nucleus"/>
    <property type="evidence" value="ECO:0007669"/>
    <property type="project" value="TreeGrafter"/>
</dbReference>
<dbReference type="Gene3D" id="3.30.420.40">
    <property type="match status" value="1"/>
</dbReference>
<dbReference type="PANTHER" id="PTHR12280:SF23">
    <property type="entry name" value="PANTOTHENATE KINASE 1"/>
    <property type="match status" value="1"/>
</dbReference>
<dbReference type="CDD" id="cd24135">
    <property type="entry name" value="ASKHA_NBD_PanK-II_Pank1"/>
    <property type="match status" value="1"/>
</dbReference>
<evidence type="ECO:0000256" key="6">
    <source>
        <dbReference type="ARBA" id="ARBA00022490"/>
    </source>
</evidence>
<dbReference type="PROSITE" id="PS50067">
    <property type="entry name" value="KINESIN_MOTOR_2"/>
    <property type="match status" value="1"/>
</dbReference>
<evidence type="ECO:0000256" key="7">
    <source>
        <dbReference type="ARBA" id="ARBA00022553"/>
    </source>
</evidence>
<dbReference type="EMBL" id="VCAZ01000002">
    <property type="protein sequence ID" value="TSK14625.1"/>
    <property type="molecule type" value="Genomic_DNA"/>
</dbReference>
<dbReference type="SMART" id="SM00129">
    <property type="entry name" value="KISc"/>
    <property type="match status" value="1"/>
</dbReference>
<keyword evidence="19" id="KW-1185">Reference proteome</keyword>
<dbReference type="InterPro" id="IPR027417">
    <property type="entry name" value="P-loop_NTPase"/>
</dbReference>
<comment type="similarity">
    <text evidence="13">Belongs to the type II pantothenate kinase family.</text>
</comment>
<evidence type="ECO:0000313" key="18">
    <source>
        <dbReference type="EMBL" id="TSK14625.1"/>
    </source>
</evidence>
<keyword evidence="8" id="KW-0808">Transferase</keyword>
<dbReference type="OrthoDB" id="123929at2759"/>
<evidence type="ECO:0000256" key="11">
    <source>
        <dbReference type="ARBA" id="ARBA00022840"/>
    </source>
</evidence>
<comment type="similarity">
    <text evidence="14">Belongs to the TRAFAC class myosin-kinesin ATPase superfamily. Kinesin family.</text>
</comment>
<dbReference type="GO" id="GO:0004594">
    <property type="term" value="F:pantothenate kinase activity"/>
    <property type="evidence" value="ECO:0007669"/>
    <property type="project" value="UniProtKB-EC"/>
</dbReference>
<dbReference type="FunFam" id="3.30.420.40:FF:000244">
    <property type="entry name" value="pantothenate kinase 1-like isoform X3"/>
    <property type="match status" value="1"/>
</dbReference>
<dbReference type="SUPFAM" id="SSF52540">
    <property type="entry name" value="P-loop containing nucleoside triphosphate hydrolases"/>
    <property type="match status" value="1"/>
</dbReference>
<reference evidence="18 19" key="1">
    <citation type="journal article" date="2019" name="Genome Biol. Evol.">
        <title>Whole-Genome Sequencing of the Giant Devil Catfish, Bagarius yarrelli.</title>
        <authorList>
            <person name="Jiang W."/>
            <person name="Lv Y."/>
            <person name="Cheng L."/>
            <person name="Yang K."/>
            <person name="Chao B."/>
            <person name="Wang X."/>
            <person name="Li Y."/>
            <person name="Pan X."/>
            <person name="You X."/>
            <person name="Zhang Y."/>
            <person name="Yang J."/>
            <person name="Li J."/>
            <person name="Zhang X."/>
            <person name="Liu S."/>
            <person name="Sun C."/>
            <person name="Yang J."/>
            <person name="Shi Q."/>
        </authorList>
    </citation>
    <scope>NUCLEOTIDE SEQUENCE [LARGE SCALE GENOMIC DNA]</scope>
    <source>
        <strain evidence="18">JWS20170419001</strain>
        <tissue evidence="18">Muscle</tissue>
    </source>
</reference>
<feature type="region of interest" description="Disordered" evidence="16">
    <location>
        <begin position="1388"/>
        <end position="1407"/>
    </location>
</feature>
<evidence type="ECO:0000256" key="2">
    <source>
        <dbReference type="ARBA" id="ARBA00004496"/>
    </source>
</evidence>
<evidence type="ECO:0000256" key="1">
    <source>
        <dbReference type="ARBA" id="ARBA00001206"/>
    </source>
</evidence>
<dbReference type="PANTHER" id="PTHR12280">
    <property type="entry name" value="PANTOTHENATE KINASE"/>
    <property type="match status" value="1"/>
</dbReference>
<evidence type="ECO:0000256" key="3">
    <source>
        <dbReference type="ARBA" id="ARBA00005225"/>
    </source>
</evidence>
<dbReference type="GO" id="GO:0003777">
    <property type="term" value="F:microtubule motor activity"/>
    <property type="evidence" value="ECO:0007669"/>
    <property type="project" value="InterPro"/>
</dbReference>
<feature type="region of interest" description="Disordered" evidence="16">
    <location>
        <begin position="1025"/>
        <end position="1044"/>
    </location>
</feature>
<keyword evidence="15" id="KW-0175">Coiled coil</keyword>
<feature type="binding site" evidence="14">
    <location>
        <begin position="94"/>
        <end position="101"/>
    </location>
    <ligand>
        <name>ATP</name>
        <dbReference type="ChEBI" id="CHEBI:30616"/>
    </ligand>
</feature>
<comment type="subunit">
    <text evidence="4">Homodimer.</text>
</comment>
<dbReference type="CDD" id="cd21786">
    <property type="entry name" value="RBD_KIF20B"/>
    <property type="match status" value="1"/>
</dbReference>
<evidence type="ECO:0000256" key="13">
    <source>
        <dbReference type="ARBA" id="ARBA00060870"/>
    </source>
</evidence>
<dbReference type="Pfam" id="PF03630">
    <property type="entry name" value="Fumble"/>
    <property type="match status" value="1"/>
</dbReference>
<dbReference type="InterPro" id="IPR004567">
    <property type="entry name" value="Type_II_PanK"/>
</dbReference>
<proteinExistence type="inferred from homology"/>
<gene>
    <name evidence="18" type="ORF">Baya_0608</name>
</gene>
<dbReference type="GO" id="GO:0008017">
    <property type="term" value="F:microtubule binding"/>
    <property type="evidence" value="ECO:0007669"/>
    <property type="project" value="InterPro"/>
</dbReference>
<comment type="pathway">
    <text evidence="3">Cofactor biosynthesis; coenzyme A biosynthesis; CoA from (R)-pantothenate: step 1/5.</text>
</comment>
<dbReference type="EC" id="2.7.1.33" evidence="5"/>
<dbReference type="GO" id="GO:0005829">
    <property type="term" value="C:cytosol"/>
    <property type="evidence" value="ECO:0007669"/>
    <property type="project" value="TreeGrafter"/>
</dbReference>
<organism evidence="18 19">
    <name type="scientific">Bagarius yarrelli</name>
    <name type="common">Goonch</name>
    <name type="synonym">Bagrus yarrelli</name>
    <dbReference type="NCBI Taxonomy" id="175774"/>
    <lineage>
        <taxon>Eukaryota</taxon>
        <taxon>Metazoa</taxon>
        <taxon>Chordata</taxon>
        <taxon>Craniata</taxon>
        <taxon>Vertebrata</taxon>
        <taxon>Euteleostomi</taxon>
        <taxon>Actinopterygii</taxon>
        <taxon>Neopterygii</taxon>
        <taxon>Teleostei</taxon>
        <taxon>Ostariophysi</taxon>
        <taxon>Siluriformes</taxon>
        <taxon>Sisoridae</taxon>
        <taxon>Sisorinae</taxon>
        <taxon>Bagarius</taxon>
    </lineage>
</organism>
<evidence type="ECO:0000256" key="16">
    <source>
        <dbReference type="SAM" id="MobiDB-lite"/>
    </source>
</evidence>
<accession>A0A556TIS3</accession>